<proteinExistence type="predicted"/>
<sequence length="166" mass="18550">MIHTYRENDPSTGDHSQAISFLFSFTPYKGEDERTLEADFGAPTEDAPKVKKRLLHVDGSSPTQGSGAGVVIASPCGEDLEFDIKFVFKASNNEVEYEALVIGMRMTHEVGARHLVAYSDSQLIVKQVDDTYEVKEENMIHYLQQIAELKMGFESFQLIVLGLEES</sequence>
<evidence type="ECO:0000313" key="2">
    <source>
        <dbReference type="EMBL" id="KAK4391568.1"/>
    </source>
</evidence>
<dbReference type="SUPFAM" id="SSF53098">
    <property type="entry name" value="Ribonuclease H-like"/>
    <property type="match status" value="1"/>
</dbReference>
<dbReference type="Gene3D" id="3.30.420.10">
    <property type="entry name" value="Ribonuclease H-like superfamily/Ribonuclease H"/>
    <property type="match status" value="1"/>
</dbReference>
<feature type="domain" description="RNase H type-1" evidence="1">
    <location>
        <begin position="57"/>
        <end position="158"/>
    </location>
</feature>
<evidence type="ECO:0000259" key="1">
    <source>
        <dbReference type="Pfam" id="PF13456"/>
    </source>
</evidence>
<accession>A0AAE1WDW5</accession>
<dbReference type="AlphaFoldDB" id="A0AAE1WDW5"/>
<comment type="caution">
    <text evidence="2">The sequence shown here is derived from an EMBL/GenBank/DDBJ whole genome shotgun (WGS) entry which is preliminary data.</text>
</comment>
<dbReference type="PANTHER" id="PTHR48475:SF2">
    <property type="entry name" value="RIBONUCLEASE H"/>
    <property type="match status" value="1"/>
</dbReference>
<reference evidence="2" key="2">
    <citation type="journal article" date="2024" name="Plant">
        <title>Genomic evolution and insights into agronomic trait innovations of Sesamum species.</title>
        <authorList>
            <person name="Miao H."/>
            <person name="Wang L."/>
            <person name="Qu L."/>
            <person name="Liu H."/>
            <person name="Sun Y."/>
            <person name="Le M."/>
            <person name="Wang Q."/>
            <person name="Wei S."/>
            <person name="Zheng Y."/>
            <person name="Lin W."/>
            <person name="Duan Y."/>
            <person name="Cao H."/>
            <person name="Xiong S."/>
            <person name="Wang X."/>
            <person name="Wei L."/>
            <person name="Li C."/>
            <person name="Ma Q."/>
            <person name="Ju M."/>
            <person name="Zhao R."/>
            <person name="Li G."/>
            <person name="Mu C."/>
            <person name="Tian Q."/>
            <person name="Mei H."/>
            <person name="Zhang T."/>
            <person name="Gao T."/>
            <person name="Zhang H."/>
        </authorList>
    </citation>
    <scope>NUCLEOTIDE SEQUENCE</scope>
    <source>
        <strain evidence="2">K16</strain>
    </source>
</reference>
<dbReference type="CDD" id="cd09279">
    <property type="entry name" value="RNase_HI_like"/>
    <property type="match status" value="1"/>
</dbReference>
<dbReference type="PANTHER" id="PTHR48475">
    <property type="entry name" value="RIBONUCLEASE H"/>
    <property type="match status" value="1"/>
</dbReference>
<evidence type="ECO:0000313" key="3">
    <source>
        <dbReference type="Proteomes" id="UP001289374"/>
    </source>
</evidence>
<keyword evidence="3" id="KW-1185">Reference proteome</keyword>
<dbReference type="EMBL" id="JACGWL010000011">
    <property type="protein sequence ID" value="KAK4391568.1"/>
    <property type="molecule type" value="Genomic_DNA"/>
</dbReference>
<name>A0AAE1WDW5_9LAMI</name>
<gene>
    <name evidence="2" type="ORF">Sango_1934600</name>
</gene>
<dbReference type="Proteomes" id="UP001289374">
    <property type="component" value="Unassembled WGS sequence"/>
</dbReference>
<organism evidence="2 3">
    <name type="scientific">Sesamum angolense</name>
    <dbReference type="NCBI Taxonomy" id="2727404"/>
    <lineage>
        <taxon>Eukaryota</taxon>
        <taxon>Viridiplantae</taxon>
        <taxon>Streptophyta</taxon>
        <taxon>Embryophyta</taxon>
        <taxon>Tracheophyta</taxon>
        <taxon>Spermatophyta</taxon>
        <taxon>Magnoliopsida</taxon>
        <taxon>eudicotyledons</taxon>
        <taxon>Gunneridae</taxon>
        <taxon>Pentapetalae</taxon>
        <taxon>asterids</taxon>
        <taxon>lamiids</taxon>
        <taxon>Lamiales</taxon>
        <taxon>Pedaliaceae</taxon>
        <taxon>Sesamum</taxon>
    </lineage>
</organism>
<dbReference type="InterPro" id="IPR036397">
    <property type="entry name" value="RNaseH_sf"/>
</dbReference>
<dbReference type="GO" id="GO:0004523">
    <property type="term" value="F:RNA-DNA hybrid ribonuclease activity"/>
    <property type="evidence" value="ECO:0007669"/>
    <property type="project" value="InterPro"/>
</dbReference>
<dbReference type="InterPro" id="IPR012337">
    <property type="entry name" value="RNaseH-like_sf"/>
</dbReference>
<dbReference type="Pfam" id="PF13456">
    <property type="entry name" value="RVT_3"/>
    <property type="match status" value="1"/>
</dbReference>
<dbReference type="InterPro" id="IPR002156">
    <property type="entry name" value="RNaseH_domain"/>
</dbReference>
<dbReference type="GO" id="GO:0003676">
    <property type="term" value="F:nucleic acid binding"/>
    <property type="evidence" value="ECO:0007669"/>
    <property type="project" value="InterPro"/>
</dbReference>
<protein>
    <recommendedName>
        <fullName evidence="1">RNase H type-1 domain-containing protein</fullName>
    </recommendedName>
</protein>
<reference evidence="2" key="1">
    <citation type="submission" date="2020-06" db="EMBL/GenBank/DDBJ databases">
        <authorList>
            <person name="Li T."/>
            <person name="Hu X."/>
            <person name="Zhang T."/>
            <person name="Song X."/>
            <person name="Zhang H."/>
            <person name="Dai N."/>
            <person name="Sheng W."/>
            <person name="Hou X."/>
            <person name="Wei L."/>
        </authorList>
    </citation>
    <scope>NUCLEOTIDE SEQUENCE</scope>
    <source>
        <strain evidence="2">K16</strain>
        <tissue evidence="2">Leaf</tissue>
    </source>
</reference>